<keyword evidence="2" id="KW-1185">Reference proteome</keyword>
<dbReference type="NCBIfam" id="TIGR01913">
    <property type="entry name" value="bet_lambda"/>
    <property type="match status" value="1"/>
</dbReference>
<dbReference type="InterPro" id="IPR018330">
    <property type="entry name" value="RecT_fam"/>
</dbReference>
<dbReference type="RefSeq" id="WP_260559042.1">
    <property type="nucleotide sequence ID" value="NZ_BAABEC010000059.1"/>
</dbReference>
<organism evidence="1 2">
    <name type="scientific">Deinococcus rubellus</name>
    <dbReference type="NCBI Taxonomy" id="1889240"/>
    <lineage>
        <taxon>Bacteria</taxon>
        <taxon>Thermotogati</taxon>
        <taxon>Deinococcota</taxon>
        <taxon>Deinococci</taxon>
        <taxon>Deinococcales</taxon>
        <taxon>Deinococcaceae</taxon>
        <taxon>Deinococcus</taxon>
    </lineage>
</organism>
<dbReference type="Proteomes" id="UP001060261">
    <property type="component" value="Chromosome"/>
</dbReference>
<reference evidence="1" key="1">
    <citation type="submission" date="2022-09" db="EMBL/GenBank/DDBJ databases">
        <title>genome sequence of Deinococcus rubellus.</title>
        <authorList>
            <person name="Srinivasan S."/>
        </authorList>
    </citation>
    <scope>NUCLEOTIDE SEQUENCE</scope>
    <source>
        <strain evidence="1">Ant6</strain>
    </source>
</reference>
<gene>
    <name evidence="1" type="primary">bet</name>
    <name evidence="1" type="ORF">N0D28_08170</name>
</gene>
<proteinExistence type="predicted"/>
<dbReference type="Pfam" id="PF03837">
    <property type="entry name" value="RecT"/>
    <property type="match status" value="1"/>
</dbReference>
<accession>A0ABY5YCG4</accession>
<dbReference type="InterPro" id="IPR010183">
    <property type="entry name" value="Phage_lambda_Bet"/>
</dbReference>
<evidence type="ECO:0000313" key="1">
    <source>
        <dbReference type="EMBL" id="UWX62747.1"/>
    </source>
</evidence>
<protein>
    <submittedName>
        <fullName evidence="1">Phage recombination protein Bet</fullName>
    </submittedName>
</protein>
<name>A0ABY5YCG4_9DEIO</name>
<sequence>MTAIETRPQNMPLAQPGDFSREQIDLIKNTVAVGCTDLELALFLEVCKSTGLSPFAKQVYAIKRKSGREDKMTIQTGIDGYRLIASRTGTHLGTSDPEFGPLNAEGYPEWARVVARRLVQGHIAEFPATARWSEYVQTKNEWKNGQATGNKTVSDMWAKMPYTMLGKCCEGLALRKAFPAELSGIYTDTEMAQADNPAPAPQQAQPRTVDVTRQIVQATNPNAALEAWVVKIGEAGTKINGLGGRERAVAALAHFPDWRKDVEQARSAFDALREVGRQIKEEQAAAQDTPPFDVAPVEELLLSEGQRKALCAHASRAGAKTSEDRAALWGYSLNSVKPEGTKTLTAEQAHVLLDTFSGLDNSEAEQMLAEARRAFKSAAEAQS</sequence>
<dbReference type="EMBL" id="CP104213">
    <property type="protein sequence ID" value="UWX62747.1"/>
    <property type="molecule type" value="Genomic_DNA"/>
</dbReference>
<evidence type="ECO:0000313" key="2">
    <source>
        <dbReference type="Proteomes" id="UP001060261"/>
    </source>
</evidence>